<dbReference type="AlphaFoldDB" id="A0A023ZZ76"/>
<gene>
    <name evidence="2" type="primary">tnpA</name>
</gene>
<proteinExistence type="predicted"/>
<feature type="coiled-coil region" evidence="1">
    <location>
        <begin position="60"/>
        <end position="87"/>
    </location>
</feature>
<dbReference type="EMBL" id="KJ507131">
    <property type="protein sequence ID" value="AHY84738.1"/>
    <property type="molecule type" value="Genomic_DNA"/>
</dbReference>
<dbReference type="GO" id="GO:0004803">
    <property type="term" value="F:transposase activity"/>
    <property type="evidence" value="ECO:0007669"/>
    <property type="project" value="InterPro"/>
</dbReference>
<dbReference type="Pfam" id="PF01527">
    <property type="entry name" value="HTH_Tnp_1"/>
    <property type="match status" value="1"/>
</dbReference>
<protein>
    <submittedName>
        <fullName evidence="2">Transposase</fullName>
    </submittedName>
</protein>
<dbReference type="SUPFAM" id="SSF46689">
    <property type="entry name" value="Homeodomain-like"/>
    <property type="match status" value="1"/>
</dbReference>
<reference evidence="2" key="1">
    <citation type="submission" date="2014-02" db="EMBL/GenBank/DDBJ databases">
        <title>Antimicrobial resistance mechanisms and molecular typing of Streptococcus agalactiae from pregnant women in Spain.</title>
        <authorList>
            <person name="Rojo-Bezares B."/>
            <person name="Azcona-Gutierrez J.M."/>
            <person name="Martin C."/>
            <person name="Jareno M.S."/>
            <person name="Torres C."/>
            <person name="Saenz Y."/>
        </authorList>
    </citation>
    <scope>NUCLEOTIDE SEQUENCE</scope>
    <source>
        <strain evidence="2">STRE19</strain>
    </source>
</reference>
<dbReference type="GO" id="GO:0003677">
    <property type="term" value="F:DNA binding"/>
    <property type="evidence" value="ECO:0007669"/>
    <property type="project" value="InterPro"/>
</dbReference>
<evidence type="ECO:0000313" key="2">
    <source>
        <dbReference type="EMBL" id="AHY84738.1"/>
    </source>
</evidence>
<dbReference type="InterPro" id="IPR009057">
    <property type="entry name" value="Homeodomain-like_sf"/>
</dbReference>
<accession>A0A023ZZ76</accession>
<sequence length="96" mass="11565">MTRRVRQIYTPEFKQQMVDLYQAGKPRAQIIKEYDLTPSAFDRWIRQSKQTGSFETKDNLTMDQKELIELRKRNKQLEMENDILKQAALIFGRRDK</sequence>
<evidence type="ECO:0000256" key="1">
    <source>
        <dbReference type="SAM" id="Coils"/>
    </source>
</evidence>
<name>A0A023ZZ76_STRAG</name>
<dbReference type="InterPro" id="IPR002514">
    <property type="entry name" value="Transposase_8"/>
</dbReference>
<organism evidence="2">
    <name type="scientific">Streptococcus agalactiae</name>
    <dbReference type="NCBI Taxonomy" id="1311"/>
    <lineage>
        <taxon>Bacteria</taxon>
        <taxon>Bacillati</taxon>
        <taxon>Bacillota</taxon>
        <taxon>Bacilli</taxon>
        <taxon>Lactobacillales</taxon>
        <taxon>Streptococcaceae</taxon>
        <taxon>Streptococcus</taxon>
    </lineage>
</organism>
<dbReference type="Gene3D" id="1.10.10.60">
    <property type="entry name" value="Homeodomain-like"/>
    <property type="match status" value="1"/>
</dbReference>
<dbReference type="GO" id="GO:0006313">
    <property type="term" value="P:DNA transposition"/>
    <property type="evidence" value="ECO:0007669"/>
    <property type="project" value="InterPro"/>
</dbReference>
<keyword evidence="1" id="KW-0175">Coiled coil</keyword>